<protein>
    <submittedName>
        <fullName evidence="2">Uncharacterized protein</fullName>
    </submittedName>
</protein>
<evidence type="ECO:0000256" key="1">
    <source>
        <dbReference type="SAM" id="MobiDB-lite"/>
    </source>
</evidence>
<name>A0AAD3NU84_CRYJA</name>
<dbReference type="Proteomes" id="UP001234787">
    <property type="component" value="Unassembled WGS sequence"/>
</dbReference>
<gene>
    <name evidence="2" type="ORF">SUGI_1485360</name>
    <name evidence="3" type="ORF">SUGI_1513970</name>
</gene>
<evidence type="ECO:0000313" key="3">
    <source>
        <dbReference type="EMBL" id="GLJ59554.1"/>
    </source>
</evidence>
<organism evidence="2 4">
    <name type="scientific">Cryptomeria japonica</name>
    <name type="common">Japanese cedar</name>
    <name type="synonym">Cupressus japonica</name>
    <dbReference type="NCBI Taxonomy" id="3369"/>
    <lineage>
        <taxon>Eukaryota</taxon>
        <taxon>Viridiplantae</taxon>
        <taxon>Streptophyta</taxon>
        <taxon>Embryophyta</taxon>
        <taxon>Tracheophyta</taxon>
        <taxon>Spermatophyta</taxon>
        <taxon>Pinopsida</taxon>
        <taxon>Pinidae</taxon>
        <taxon>Conifers II</taxon>
        <taxon>Cupressales</taxon>
        <taxon>Cupressaceae</taxon>
        <taxon>Cryptomeria</taxon>
    </lineage>
</organism>
<dbReference type="AlphaFoldDB" id="A0AAD3NU84"/>
<keyword evidence="4" id="KW-1185">Reference proteome</keyword>
<comment type="caution">
    <text evidence="2">The sequence shown here is derived from an EMBL/GenBank/DDBJ whole genome shotgun (WGS) entry which is preliminary data.</text>
</comment>
<proteinExistence type="predicted"/>
<sequence length="96" mass="10090">MQLEGEGAKAPPGEGERISEPTKSYFPAQLSAINGEDCGCCPVGVSMQVHACFFCRKAGSTPEEKDPVPGHLTLAVLSSPVYGGRRQEKRSDAPAA</sequence>
<feature type="compositionally biased region" description="Low complexity" evidence="1">
    <location>
        <begin position="1"/>
        <end position="13"/>
    </location>
</feature>
<accession>A0AAD3NU84</accession>
<dbReference type="EMBL" id="BSEH01000612">
    <property type="protein sequence ID" value="GLJ58935.1"/>
    <property type="molecule type" value="Genomic_DNA"/>
</dbReference>
<evidence type="ECO:0000313" key="2">
    <source>
        <dbReference type="EMBL" id="GLJ58935.1"/>
    </source>
</evidence>
<evidence type="ECO:0000313" key="4">
    <source>
        <dbReference type="Proteomes" id="UP001234787"/>
    </source>
</evidence>
<feature type="region of interest" description="Disordered" evidence="1">
    <location>
        <begin position="1"/>
        <end position="22"/>
    </location>
</feature>
<reference evidence="2" key="1">
    <citation type="submission" date="2022-12" db="EMBL/GenBank/DDBJ databases">
        <title>Chromosome-Level Genome Assembly of Japanese Cedar (Cryptomeriajaponica D. Don).</title>
        <authorList>
            <person name="Fujino T."/>
            <person name="Yamaguchi K."/>
            <person name="Yokoyama T."/>
            <person name="Hamanaka T."/>
            <person name="Harazono Y."/>
            <person name="Kamada H."/>
            <person name="Kobayashi W."/>
            <person name="Ujino-Ihara T."/>
            <person name="Uchiyama K."/>
            <person name="Matsumoto A."/>
            <person name="Izuno A."/>
            <person name="Tsumura Y."/>
            <person name="Toyoda A."/>
            <person name="Shigenobu S."/>
            <person name="Moriguchi Y."/>
            <person name="Ueno S."/>
            <person name="Kasahara M."/>
        </authorList>
    </citation>
    <scope>NUCLEOTIDE SEQUENCE</scope>
</reference>
<dbReference type="EMBL" id="BSEH01001062">
    <property type="protein sequence ID" value="GLJ59554.1"/>
    <property type="molecule type" value="Genomic_DNA"/>
</dbReference>